<evidence type="ECO:0000313" key="4">
    <source>
        <dbReference type="Proteomes" id="UP000184164"/>
    </source>
</evidence>
<name>A0A1M4ZPH0_9BACT</name>
<feature type="domain" description="Serine aminopeptidase S33" evidence="2">
    <location>
        <begin position="75"/>
        <end position="283"/>
    </location>
</feature>
<protein>
    <recommendedName>
        <fullName evidence="2">Serine aminopeptidase S33 domain-containing protein</fullName>
    </recommendedName>
</protein>
<proteinExistence type="predicted"/>
<dbReference type="Gene3D" id="3.40.50.1820">
    <property type="entry name" value="alpha/beta hydrolase"/>
    <property type="match status" value="1"/>
</dbReference>
<feature type="signal peptide" evidence="1">
    <location>
        <begin position="1"/>
        <end position="19"/>
    </location>
</feature>
<dbReference type="InterPro" id="IPR022742">
    <property type="entry name" value="Hydrolase_4"/>
</dbReference>
<keyword evidence="1" id="KW-0732">Signal</keyword>
<dbReference type="AlphaFoldDB" id="A0A1M4ZPH0"/>
<evidence type="ECO:0000256" key="1">
    <source>
        <dbReference type="SAM" id="SignalP"/>
    </source>
</evidence>
<dbReference type="OrthoDB" id="9809549at2"/>
<dbReference type="Pfam" id="PF12146">
    <property type="entry name" value="Hydrolase_4"/>
    <property type="match status" value="1"/>
</dbReference>
<organism evidence="3 4">
    <name type="scientific">Mariniphaga anaerophila</name>
    <dbReference type="NCBI Taxonomy" id="1484053"/>
    <lineage>
        <taxon>Bacteria</taxon>
        <taxon>Pseudomonadati</taxon>
        <taxon>Bacteroidota</taxon>
        <taxon>Bacteroidia</taxon>
        <taxon>Marinilabiliales</taxon>
        <taxon>Prolixibacteraceae</taxon>
        <taxon>Mariniphaga</taxon>
    </lineage>
</organism>
<dbReference type="InterPro" id="IPR053145">
    <property type="entry name" value="AB_hydrolase_Est10"/>
</dbReference>
<dbReference type="PANTHER" id="PTHR43265:SF1">
    <property type="entry name" value="ESTERASE ESTD"/>
    <property type="match status" value="1"/>
</dbReference>
<keyword evidence="4" id="KW-1185">Reference proteome</keyword>
<dbReference type="InterPro" id="IPR029058">
    <property type="entry name" value="AB_hydrolase_fold"/>
</dbReference>
<dbReference type="SUPFAM" id="SSF53474">
    <property type="entry name" value="alpha/beta-Hydrolases"/>
    <property type="match status" value="1"/>
</dbReference>
<dbReference type="RefSeq" id="WP_073000934.1">
    <property type="nucleotide sequence ID" value="NZ_FQUM01000004.1"/>
</dbReference>
<dbReference type="PANTHER" id="PTHR43265">
    <property type="entry name" value="ESTERASE ESTD"/>
    <property type="match status" value="1"/>
</dbReference>
<sequence length="321" mass="34688">MKTLIFLIALSVLSLGLSAQGGLDTAFTTSEIVLKTSTGDIHGTLTIPNHSKVSKVVLIVAGSGPTDRNCNSSLGIHTDAYKMLSRDFAKNGIASLRFDKRGIGESRQAMTGESELRFETYVTDVVSWISLLKSDKRFSSIVLLGHSEGSLIGMIAAGQTNVAGFISISGAGKPADKILQEQLQKQLPPQLLQQSNLILDSLKAGKTVSNVNPALATLFRPSVQPYMISWIKYDPTTEIGKLKIPALIIQGTTDLQVSEEDAKLLSASKPDAELLIVENMNHVLKEAGEEIQQNMATYRNPDLPLKPGLAEEIVSFIKMLK</sequence>
<dbReference type="EMBL" id="FQUM01000004">
    <property type="protein sequence ID" value="SHF19898.1"/>
    <property type="molecule type" value="Genomic_DNA"/>
</dbReference>
<evidence type="ECO:0000259" key="2">
    <source>
        <dbReference type="Pfam" id="PF12146"/>
    </source>
</evidence>
<evidence type="ECO:0000313" key="3">
    <source>
        <dbReference type="EMBL" id="SHF19898.1"/>
    </source>
</evidence>
<reference evidence="3 4" key="1">
    <citation type="submission" date="2016-11" db="EMBL/GenBank/DDBJ databases">
        <authorList>
            <person name="Jaros S."/>
            <person name="Januszkiewicz K."/>
            <person name="Wedrychowicz H."/>
        </authorList>
    </citation>
    <scope>NUCLEOTIDE SEQUENCE [LARGE SCALE GENOMIC DNA]</scope>
    <source>
        <strain evidence="3 4">DSM 26910</strain>
    </source>
</reference>
<feature type="chain" id="PRO_5012612393" description="Serine aminopeptidase S33 domain-containing protein" evidence="1">
    <location>
        <begin position="20"/>
        <end position="321"/>
    </location>
</feature>
<dbReference type="GO" id="GO:0052689">
    <property type="term" value="F:carboxylic ester hydrolase activity"/>
    <property type="evidence" value="ECO:0007669"/>
    <property type="project" value="TreeGrafter"/>
</dbReference>
<gene>
    <name evidence="3" type="ORF">SAMN05444274_10415</name>
</gene>
<dbReference type="Proteomes" id="UP000184164">
    <property type="component" value="Unassembled WGS sequence"/>
</dbReference>
<accession>A0A1M4ZPH0</accession>
<dbReference type="STRING" id="1484053.SAMN05444274_10415"/>